<evidence type="ECO:0000313" key="2">
    <source>
        <dbReference type="EMBL" id="MEK8180813.1"/>
    </source>
</evidence>
<dbReference type="InterPro" id="IPR032466">
    <property type="entry name" value="Metal_Hydrolase"/>
</dbReference>
<dbReference type="EC" id="3.5.-.-" evidence="2"/>
<dbReference type="SUPFAM" id="SSF51556">
    <property type="entry name" value="Metallo-dependent hydrolases"/>
    <property type="match status" value="1"/>
</dbReference>
<comment type="caution">
    <text evidence="2">The sequence shown here is derived from an EMBL/GenBank/DDBJ whole genome shotgun (WGS) entry which is preliminary data.</text>
</comment>
<dbReference type="InterPro" id="IPR033932">
    <property type="entry name" value="YtcJ-like"/>
</dbReference>
<keyword evidence="2" id="KW-0378">Hydrolase</keyword>
<dbReference type="CDD" id="cd01300">
    <property type="entry name" value="YtcJ_like"/>
    <property type="match status" value="1"/>
</dbReference>
<dbReference type="Pfam" id="PF07969">
    <property type="entry name" value="Amidohydro_3"/>
    <property type="match status" value="1"/>
</dbReference>
<dbReference type="PANTHER" id="PTHR22642">
    <property type="entry name" value="IMIDAZOLONEPROPIONASE"/>
    <property type="match status" value="1"/>
</dbReference>
<dbReference type="SUPFAM" id="SSF51338">
    <property type="entry name" value="Composite domain of metallo-dependent hydrolases"/>
    <property type="match status" value="1"/>
</dbReference>
<keyword evidence="3" id="KW-1185">Reference proteome</keyword>
<dbReference type="GO" id="GO:0016787">
    <property type="term" value="F:hydrolase activity"/>
    <property type="evidence" value="ECO:0007669"/>
    <property type="project" value="UniProtKB-KW"/>
</dbReference>
<reference evidence="2 3" key="1">
    <citation type="submission" date="2024-04" db="EMBL/GenBank/DDBJ databases">
        <title>draft genome sequnece of Flavobacterium buctense JCM 30750.</title>
        <authorList>
            <person name="Kim D.-U."/>
        </authorList>
    </citation>
    <scope>NUCLEOTIDE SEQUENCE [LARGE SCALE GENOMIC DNA]</scope>
    <source>
        <strain evidence="2 3">JCM 30750</strain>
    </source>
</reference>
<accession>A0ABU9E2W7</accession>
<dbReference type="Gene3D" id="2.30.40.10">
    <property type="entry name" value="Urease, subunit C, domain 1"/>
    <property type="match status" value="1"/>
</dbReference>
<dbReference type="EMBL" id="JBBPCB010000006">
    <property type="protein sequence ID" value="MEK8180813.1"/>
    <property type="molecule type" value="Genomic_DNA"/>
</dbReference>
<name>A0ABU9E2W7_9FLAO</name>
<evidence type="ECO:0000313" key="3">
    <source>
        <dbReference type="Proteomes" id="UP001491349"/>
    </source>
</evidence>
<feature type="domain" description="Amidohydrolase 3" evidence="1">
    <location>
        <begin position="90"/>
        <end position="578"/>
    </location>
</feature>
<dbReference type="InterPro" id="IPR013108">
    <property type="entry name" value="Amidohydro_3"/>
</dbReference>
<gene>
    <name evidence="2" type="ORF">WMW71_10730</name>
</gene>
<dbReference type="RefSeq" id="WP_187661201.1">
    <property type="nucleotide sequence ID" value="NZ_JACTAB010000010.1"/>
</dbReference>
<evidence type="ECO:0000259" key="1">
    <source>
        <dbReference type="Pfam" id="PF07969"/>
    </source>
</evidence>
<sequence length="622" mass="69063">MKKLIYSVIGLILSSYFSYSQTLQDMSGSMTAENQIVIYTAKEIITMDTARPKAEAVAVQNGKIIAVGTKEEVAKIVGDRKARLDKTFNDKVIVPGFIAQHDHPVLAALSMASEVLSIEDWELPNGTAAVVKDKNDFMTRLAAAEKKMEDKEEALVTWGYHPSFYGPLTRADLDKISTTRPVLAWLRSCHEVVMNTYAMEKNGVTADLIKSWGESPQKQSNFAEGRFWEQGMFAVAPKIANLLATPEKLEKGLYIVRDYLHSKGITFGNEPGGLLVKPLQDAVNSVMSSEEMPFRWSFIADGKTLCDKYKDDKQVLEEAKKLDSWYYGKTSLGKNQVKLFSDGAIYSLLMQVRDPYTDKHHGEWMTDLPVFERAFKIFWDAGYQIHVHVNGDAGLDRVLNTLEKNLKANPREDHRTVIVHFAVSAKDQVDRLAKLGCVVSGNPYYPVALADNYSKNGLGPKRADSMVRMGDVERAGVSYSFHSDMPMAPADPLYLMWCAVNRLTTGGRVAAPEQKVSREGALKAVTIDAAYSLKVEDQMGSIAIGKLANFTILYDNPVSCEAMKIKDIKVWGTVAEGKKQPVGLKNTKSILGMNNQKDSDGLAEETLNHVMKILSAHSDDQH</sequence>
<dbReference type="PANTHER" id="PTHR22642:SF2">
    <property type="entry name" value="PROTEIN LONG AFTER FAR-RED 3"/>
    <property type="match status" value="1"/>
</dbReference>
<organism evidence="2 3">
    <name type="scientific">Flavobacterium buctense</name>
    <dbReference type="NCBI Taxonomy" id="1648146"/>
    <lineage>
        <taxon>Bacteria</taxon>
        <taxon>Pseudomonadati</taxon>
        <taxon>Bacteroidota</taxon>
        <taxon>Flavobacteriia</taxon>
        <taxon>Flavobacteriales</taxon>
        <taxon>Flavobacteriaceae</taxon>
        <taxon>Flavobacterium</taxon>
    </lineage>
</organism>
<dbReference type="InterPro" id="IPR011059">
    <property type="entry name" value="Metal-dep_hydrolase_composite"/>
</dbReference>
<dbReference type="Gene3D" id="3.20.20.140">
    <property type="entry name" value="Metal-dependent hydrolases"/>
    <property type="match status" value="1"/>
</dbReference>
<dbReference type="Gene3D" id="3.10.310.70">
    <property type="match status" value="1"/>
</dbReference>
<protein>
    <submittedName>
        <fullName evidence="2">Amidohydrolase</fullName>
        <ecNumber evidence="2">3.5.-.-</ecNumber>
    </submittedName>
</protein>
<proteinExistence type="predicted"/>
<dbReference type="Proteomes" id="UP001491349">
    <property type="component" value="Unassembled WGS sequence"/>
</dbReference>